<dbReference type="InterPro" id="IPR055378">
    <property type="entry name" value="GH3_C"/>
</dbReference>
<dbReference type="Pfam" id="PF23571">
    <property type="entry name" value="GH3_M"/>
    <property type="match status" value="1"/>
</dbReference>
<dbReference type="InterPro" id="IPR055377">
    <property type="entry name" value="GH3_M"/>
</dbReference>
<dbReference type="Pfam" id="PF23572">
    <property type="entry name" value="GH3_C"/>
    <property type="match status" value="1"/>
</dbReference>
<comment type="caution">
    <text evidence="3">The sequence shown here is derived from an EMBL/GenBank/DDBJ whole genome shotgun (WGS) entry which is preliminary data.</text>
</comment>
<dbReference type="AlphaFoldDB" id="A0A9P7A333"/>
<sequence>MSHRQTDLLDSLSAELSQQLEDHTDKVLLEIIRPNFASQFAQGAPELVGFRKAIAQSDSKDDVDFLRSFREFIPITNYEPYRPFIAKFLAIPCMEADVKNMFAPGLPYFLAMTSMTTRNAPKLFPKYRPPPHLLQQLSYQGFGPSEGVTLAPSSLRHWQVLRIDCEDGQSSKEVAVCSMSIGILRMAMNWDIEHDKDRLDLWVPGKTDPYAISLVKHYRTLFILNALFALADRRVTTIRFLFANVFVIFLQYVEDEWRLLVECIEKGIIPDVEDLGDLRAPLERHLTPNPVRAAELREIGPPVIQGWAVRVWPDLKQFVGITGGQAAVSVPKARQGWKVTHLLGPSVTIKSHGYGTAECGLARVYHRGNPNTDFKVAFRDGVVEFLDVRSDEPSGRVLSAWELVTGGNYEPVVTTHNGLWRYHIADVITVKGFAPDDGLPVINYLHRRDDSLGVAFGASCTESQLTNAIVSAAQQSIGQIVAFTIVLDDRDKPVTYGYLVELAGELSPCLLQRQDARMATKHIFESLISASDDYRLVVWQGKSRRPTIRIMDKGTFAEYHRQKCEQTNIMVGQVKVPVVIFDPAMKEWFLERVVMEL</sequence>
<gene>
    <name evidence="3" type="ORF">EV702DRAFT_963716</name>
</gene>
<dbReference type="GO" id="GO:0016881">
    <property type="term" value="F:acid-amino acid ligase activity"/>
    <property type="evidence" value="ECO:0007669"/>
    <property type="project" value="TreeGrafter"/>
</dbReference>
<evidence type="ECO:0000259" key="1">
    <source>
        <dbReference type="Pfam" id="PF23571"/>
    </source>
</evidence>
<dbReference type="EMBL" id="JABBWD010000007">
    <property type="protein sequence ID" value="KAG1780837.1"/>
    <property type="molecule type" value="Genomic_DNA"/>
</dbReference>
<dbReference type="OrthoDB" id="10004661at2759"/>
<dbReference type="PANTHER" id="PTHR31901:SF9">
    <property type="entry name" value="GH3 DOMAIN-CONTAINING PROTEIN"/>
    <property type="match status" value="1"/>
</dbReference>
<dbReference type="Proteomes" id="UP000714275">
    <property type="component" value="Unassembled WGS sequence"/>
</dbReference>
<proteinExistence type="predicted"/>
<feature type="domain" description="GH3 middle" evidence="1">
    <location>
        <begin position="383"/>
        <end position="435"/>
    </location>
</feature>
<dbReference type="InterPro" id="IPR004993">
    <property type="entry name" value="GH3"/>
</dbReference>
<dbReference type="Pfam" id="PF03321">
    <property type="entry name" value="GH3"/>
    <property type="match status" value="1"/>
</dbReference>
<feature type="domain" description="GH3 C-terminal" evidence="2">
    <location>
        <begin position="464"/>
        <end position="580"/>
    </location>
</feature>
<evidence type="ECO:0000259" key="2">
    <source>
        <dbReference type="Pfam" id="PF23572"/>
    </source>
</evidence>
<evidence type="ECO:0000313" key="4">
    <source>
        <dbReference type="Proteomes" id="UP000714275"/>
    </source>
</evidence>
<organism evidence="3 4">
    <name type="scientific">Suillus placidus</name>
    <dbReference type="NCBI Taxonomy" id="48579"/>
    <lineage>
        <taxon>Eukaryota</taxon>
        <taxon>Fungi</taxon>
        <taxon>Dikarya</taxon>
        <taxon>Basidiomycota</taxon>
        <taxon>Agaricomycotina</taxon>
        <taxon>Agaricomycetes</taxon>
        <taxon>Agaricomycetidae</taxon>
        <taxon>Boletales</taxon>
        <taxon>Suillineae</taxon>
        <taxon>Suillaceae</taxon>
        <taxon>Suillus</taxon>
    </lineage>
</organism>
<protein>
    <submittedName>
        <fullName evidence="3">GH3 auxin-responsive promoter</fullName>
    </submittedName>
</protein>
<reference evidence="3" key="1">
    <citation type="journal article" date="2020" name="New Phytol.">
        <title>Comparative genomics reveals dynamic genome evolution in host specialist ectomycorrhizal fungi.</title>
        <authorList>
            <person name="Lofgren L.A."/>
            <person name="Nguyen N.H."/>
            <person name="Vilgalys R."/>
            <person name="Ruytinx J."/>
            <person name="Liao H.L."/>
            <person name="Branco S."/>
            <person name="Kuo A."/>
            <person name="LaButti K."/>
            <person name="Lipzen A."/>
            <person name="Andreopoulos W."/>
            <person name="Pangilinan J."/>
            <person name="Riley R."/>
            <person name="Hundley H."/>
            <person name="Na H."/>
            <person name="Barry K."/>
            <person name="Grigoriev I.V."/>
            <person name="Stajich J.E."/>
            <person name="Kennedy P.G."/>
        </authorList>
    </citation>
    <scope>NUCLEOTIDE SEQUENCE</scope>
    <source>
        <strain evidence="3">DOB743</strain>
    </source>
</reference>
<dbReference type="GO" id="GO:0005737">
    <property type="term" value="C:cytoplasm"/>
    <property type="evidence" value="ECO:0007669"/>
    <property type="project" value="TreeGrafter"/>
</dbReference>
<keyword evidence="4" id="KW-1185">Reference proteome</keyword>
<dbReference type="PANTHER" id="PTHR31901">
    <property type="entry name" value="GH3 DOMAIN-CONTAINING PROTEIN"/>
    <property type="match status" value="1"/>
</dbReference>
<name>A0A9P7A333_9AGAM</name>
<evidence type="ECO:0000313" key="3">
    <source>
        <dbReference type="EMBL" id="KAG1780837.1"/>
    </source>
</evidence>
<accession>A0A9P7A333</accession>